<dbReference type="PRINTS" id="PR00625">
    <property type="entry name" value="JDOMAIN"/>
</dbReference>
<dbReference type="SMART" id="SM00271">
    <property type="entry name" value="DnaJ"/>
    <property type="match status" value="1"/>
</dbReference>
<dbReference type="InterPro" id="IPR036249">
    <property type="entry name" value="Thioredoxin-like_sf"/>
</dbReference>
<reference evidence="3" key="1">
    <citation type="journal article" date="2013" name="J. Plant Res.">
        <title>Effect of fungi and light on seed germination of three Opuntia species from semiarid lands of central Mexico.</title>
        <authorList>
            <person name="Delgado-Sanchez P."/>
            <person name="Jimenez-Bremont J.F."/>
            <person name="Guerrero-Gonzalez Mde L."/>
            <person name="Flores J."/>
        </authorList>
    </citation>
    <scope>NUCLEOTIDE SEQUENCE</scope>
    <source>
        <tissue evidence="3">Cladode</tissue>
    </source>
</reference>
<dbReference type="InterPro" id="IPR052842">
    <property type="entry name" value="ER_Co-chaperone"/>
</dbReference>
<keyword evidence="1" id="KW-0732">Signal</keyword>
<protein>
    <recommendedName>
        <fullName evidence="2">J domain-containing protein</fullName>
    </recommendedName>
</protein>
<evidence type="ECO:0000256" key="1">
    <source>
        <dbReference type="SAM" id="SignalP"/>
    </source>
</evidence>
<dbReference type="Gene3D" id="1.10.287.110">
    <property type="entry name" value="DnaJ domain"/>
    <property type="match status" value="1"/>
</dbReference>
<accession>A0A7C8ZH50</accession>
<dbReference type="InterPro" id="IPR018253">
    <property type="entry name" value="DnaJ_domain_CS"/>
</dbReference>
<reference evidence="3" key="2">
    <citation type="submission" date="2020-07" db="EMBL/GenBank/DDBJ databases">
        <authorList>
            <person name="Vera ALvarez R."/>
            <person name="Arias-Moreno D.M."/>
            <person name="Jimenez-Jacinto V."/>
            <person name="Jimenez-Bremont J.F."/>
            <person name="Swaminathan K."/>
            <person name="Moose S.P."/>
            <person name="Guerrero-Gonzalez M.L."/>
            <person name="Marino-Ramirez L."/>
            <person name="Landsman D."/>
            <person name="Rodriguez-Kessler M."/>
            <person name="Delgado-Sanchez P."/>
        </authorList>
    </citation>
    <scope>NUCLEOTIDE SEQUENCE</scope>
    <source>
        <tissue evidence="3">Cladode</tissue>
    </source>
</reference>
<dbReference type="PANTHER" id="PTHR45184">
    <property type="entry name" value="DNAJ PROTEIN ERDJ3A"/>
    <property type="match status" value="1"/>
</dbReference>
<dbReference type="Gene3D" id="3.40.30.10">
    <property type="entry name" value="Glutaredoxin"/>
    <property type="match status" value="1"/>
</dbReference>
<proteinExistence type="predicted"/>
<evidence type="ECO:0000313" key="3">
    <source>
        <dbReference type="EMBL" id="MBA4642191.1"/>
    </source>
</evidence>
<evidence type="ECO:0000259" key="2">
    <source>
        <dbReference type="PROSITE" id="PS50076"/>
    </source>
</evidence>
<feature type="chain" id="PRO_5033907081" description="J domain-containing protein" evidence="1">
    <location>
        <begin position="26"/>
        <end position="578"/>
    </location>
</feature>
<feature type="signal peptide" evidence="1">
    <location>
        <begin position="1"/>
        <end position="25"/>
    </location>
</feature>
<dbReference type="EMBL" id="GISG01127488">
    <property type="protein sequence ID" value="MBA4642190.1"/>
    <property type="molecule type" value="Transcribed_RNA"/>
</dbReference>
<dbReference type="InterPro" id="IPR036869">
    <property type="entry name" value="J_dom_sf"/>
</dbReference>
<dbReference type="SUPFAM" id="SSF46565">
    <property type="entry name" value="Chaperone J-domain"/>
    <property type="match status" value="1"/>
</dbReference>
<sequence length="578" mass="64155">MAKTGSYSKIITITFASLIIFAAQAKKQIDPYKVLGVDRNASQRDIQKAFHKLSLQYHPDKNKNKGAQQKFEEINNAYDILSDEQKRKNYDLYGDESGGPSFGGGNGGDYSYFTGGRQGQSHFSFRPDQWQNMGGKGSRSFSFSFGRPGGGNQFGFGLNDIFSNLFGGDVGGSSFGGSFGSQFGGSHAKAGSQSGFKTPKFVHTVNSLVFEKEIDDKGVTWLLLSYTTSTMSIQQYEPILEEIANSLKGALKVGKVNCENEPSFCKNHGIHPRKAPRLFVYSYTTTDGGSFVEYDDDWDTKSLKSFCQEHLPRYSRRVSLDNFQPSFVAGERLPRVMLLSTKKDTPVIWRALSGLYRERFIFFDAQVHDAPDPNIKNLGVNAIPAIVGWLSNGERQILKAGISVKDLESAVQELGSLLESFEKKNKKIASSQKKSESESSSKQIPHLTASNLDVLCGEETPVCVIGAFRSSKARDKLESILLMVSQKSLSRRRNLSSDSKDSISYVLLDATKQQYFLNAFDKYGFKSSDSFLVAYKPRKEKYAAFTGDVSAEEAEKFISSVLSGDVQFKKSRQKPMIK</sequence>
<dbReference type="InterPro" id="IPR001623">
    <property type="entry name" value="DnaJ_domain"/>
</dbReference>
<dbReference type="PROSITE" id="PS50076">
    <property type="entry name" value="DNAJ_2"/>
    <property type="match status" value="1"/>
</dbReference>
<dbReference type="SUPFAM" id="SSF52833">
    <property type="entry name" value="Thioredoxin-like"/>
    <property type="match status" value="2"/>
</dbReference>
<dbReference type="PANTHER" id="PTHR45184:SF1">
    <property type="entry name" value="DNAJ PROTEIN ERDJ3A"/>
    <property type="match status" value="1"/>
</dbReference>
<organism evidence="3">
    <name type="scientific">Opuntia streptacantha</name>
    <name type="common">Prickly pear cactus</name>
    <name type="synonym">Opuntia cardona</name>
    <dbReference type="NCBI Taxonomy" id="393608"/>
    <lineage>
        <taxon>Eukaryota</taxon>
        <taxon>Viridiplantae</taxon>
        <taxon>Streptophyta</taxon>
        <taxon>Embryophyta</taxon>
        <taxon>Tracheophyta</taxon>
        <taxon>Spermatophyta</taxon>
        <taxon>Magnoliopsida</taxon>
        <taxon>eudicotyledons</taxon>
        <taxon>Gunneridae</taxon>
        <taxon>Pentapetalae</taxon>
        <taxon>Caryophyllales</taxon>
        <taxon>Cactineae</taxon>
        <taxon>Cactaceae</taxon>
        <taxon>Opuntioideae</taxon>
        <taxon>Opuntia</taxon>
    </lineage>
</organism>
<name>A0A7C8ZH50_OPUST</name>
<dbReference type="CDD" id="cd06257">
    <property type="entry name" value="DnaJ"/>
    <property type="match status" value="1"/>
</dbReference>
<dbReference type="Pfam" id="PF00226">
    <property type="entry name" value="DnaJ"/>
    <property type="match status" value="1"/>
</dbReference>
<dbReference type="AlphaFoldDB" id="A0A7C8ZH50"/>
<dbReference type="EMBL" id="GISG01127489">
    <property type="protein sequence ID" value="MBA4642191.1"/>
    <property type="molecule type" value="Transcribed_RNA"/>
</dbReference>
<dbReference type="PROSITE" id="PS00636">
    <property type="entry name" value="DNAJ_1"/>
    <property type="match status" value="1"/>
</dbReference>
<feature type="domain" description="J" evidence="2">
    <location>
        <begin position="30"/>
        <end position="94"/>
    </location>
</feature>